<sequence length="98" mass="10579">MVITDPHFKFLSSAGNVIGPVFHESEQKDGDDAVRIGENLHAVIVLAGSKHPVAHKYQTDVLIAFYSSGETALSGRVETCTAHTSTLKPDRSLSMLTQ</sequence>
<dbReference type="EMBL" id="JAACFV010000083">
    <property type="protein sequence ID" value="KAF7506647.1"/>
    <property type="molecule type" value="Genomic_DNA"/>
</dbReference>
<organism evidence="1 2">
    <name type="scientific">Endocarpon pusillum</name>
    <dbReference type="NCBI Taxonomy" id="364733"/>
    <lineage>
        <taxon>Eukaryota</taxon>
        <taxon>Fungi</taxon>
        <taxon>Dikarya</taxon>
        <taxon>Ascomycota</taxon>
        <taxon>Pezizomycotina</taxon>
        <taxon>Eurotiomycetes</taxon>
        <taxon>Chaetothyriomycetidae</taxon>
        <taxon>Verrucariales</taxon>
        <taxon>Verrucariaceae</taxon>
        <taxon>Endocarpon</taxon>
    </lineage>
</organism>
<protein>
    <submittedName>
        <fullName evidence="1">Uncharacterized protein</fullName>
    </submittedName>
</protein>
<dbReference type="AlphaFoldDB" id="A0A8H7AGM3"/>
<gene>
    <name evidence="1" type="ORF">GJ744_011579</name>
</gene>
<keyword evidence="2" id="KW-1185">Reference proteome</keyword>
<evidence type="ECO:0000313" key="2">
    <source>
        <dbReference type="Proteomes" id="UP000606974"/>
    </source>
</evidence>
<reference evidence="1" key="1">
    <citation type="submission" date="2020-02" db="EMBL/GenBank/DDBJ databases">
        <authorList>
            <person name="Palmer J.M."/>
        </authorList>
    </citation>
    <scope>NUCLEOTIDE SEQUENCE</scope>
    <source>
        <strain evidence="1">EPUS1.4</strain>
        <tissue evidence="1">Thallus</tissue>
    </source>
</reference>
<evidence type="ECO:0000313" key="1">
    <source>
        <dbReference type="EMBL" id="KAF7506647.1"/>
    </source>
</evidence>
<proteinExistence type="predicted"/>
<name>A0A8H7AGM3_9EURO</name>
<dbReference type="Proteomes" id="UP000606974">
    <property type="component" value="Unassembled WGS sequence"/>
</dbReference>
<accession>A0A8H7AGM3</accession>
<comment type="caution">
    <text evidence="1">The sequence shown here is derived from an EMBL/GenBank/DDBJ whole genome shotgun (WGS) entry which is preliminary data.</text>
</comment>